<evidence type="ECO:0000256" key="1">
    <source>
        <dbReference type="ARBA" id="ARBA00008950"/>
    </source>
</evidence>
<gene>
    <name evidence="3" type="ORF">Pan54_31870</name>
</gene>
<dbReference type="Proteomes" id="UP000316095">
    <property type="component" value="Unassembled WGS sequence"/>
</dbReference>
<sequence length="247" mass="28338">MFAIISDIHGNLEALQAVLADIASKDISKLYCLGDIIGYGPNPGECIDLVMEKAQVTILGNHDQAAMFDPEGFNAGAERAIFWTRKQLEIGDQSKNERRWEFLGELPRLRREEKYMFVHGSARNPLNEYVFPEDIYHQRKMERIFSLVERHCFQGHTHIPGVFTDDLNFLAPEEIDFRYELGEHKALINVGSVGQPRNGDSRSSYVIVDEGTIHFQRVVYDYKKTAEKIYQIPELDNFLGDRLGEGR</sequence>
<dbReference type="GO" id="GO:0005737">
    <property type="term" value="C:cytoplasm"/>
    <property type="evidence" value="ECO:0007669"/>
    <property type="project" value="TreeGrafter"/>
</dbReference>
<name>A0A5C5XJZ2_9PLAN</name>
<proteinExistence type="inferred from homology"/>
<dbReference type="CDD" id="cd00838">
    <property type="entry name" value="MPP_superfamily"/>
    <property type="match status" value="1"/>
</dbReference>
<dbReference type="SUPFAM" id="SSF56300">
    <property type="entry name" value="Metallo-dependent phosphatases"/>
    <property type="match status" value="1"/>
</dbReference>
<dbReference type="OrthoDB" id="9800565at2"/>
<comment type="similarity">
    <text evidence="1">Belongs to the metallophosphoesterase superfamily. YfcE family.</text>
</comment>
<dbReference type="PIRSF" id="PIRSF000883">
    <property type="entry name" value="Pesterase_MJ0912"/>
    <property type="match status" value="1"/>
</dbReference>
<dbReference type="GO" id="GO:0016791">
    <property type="term" value="F:phosphatase activity"/>
    <property type="evidence" value="ECO:0007669"/>
    <property type="project" value="TreeGrafter"/>
</dbReference>
<dbReference type="EMBL" id="SJPG01000001">
    <property type="protein sequence ID" value="TWT62445.1"/>
    <property type="molecule type" value="Genomic_DNA"/>
</dbReference>
<dbReference type="Gene3D" id="3.60.21.10">
    <property type="match status" value="1"/>
</dbReference>
<evidence type="ECO:0000259" key="2">
    <source>
        <dbReference type="Pfam" id="PF12850"/>
    </source>
</evidence>
<reference evidence="3 4" key="1">
    <citation type="submission" date="2019-02" db="EMBL/GenBank/DDBJ databases">
        <title>Deep-cultivation of Planctomycetes and their phenomic and genomic characterization uncovers novel biology.</title>
        <authorList>
            <person name="Wiegand S."/>
            <person name="Jogler M."/>
            <person name="Boedeker C."/>
            <person name="Pinto D."/>
            <person name="Vollmers J."/>
            <person name="Rivas-Marin E."/>
            <person name="Kohn T."/>
            <person name="Peeters S.H."/>
            <person name="Heuer A."/>
            <person name="Rast P."/>
            <person name="Oberbeckmann S."/>
            <person name="Bunk B."/>
            <person name="Jeske O."/>
            <person name="Meyerdierks A."/>
            <person name="Storesund J.E."/>
            <person name="Kallscheuer N."/>
            <person name="Luecker S."/>
            <person name="Lage O.M."/>
            <person name="Pohl T."/>
            <person name="Merkel B.J."/>
            <person name="Hornburger P."/>
            <person name="Mueller R.-W."/>
            <person name="Bruemmer F."/>
            <person name="Labrenz M."/>
            <person name="Spormann A.M."/>
            <person name="Op Den Camp H."/>
            <person name="Overmann J."/>
            <person name="Amann R."/>
            <person name="Jetten M.S.M."/>
            <person name="Mascher T."/>
            <person name="Medema M.H."/>
            <person name="Devos D.P."/>
            <person name="Kaster A.-K."/>
            <person name="Ovreas L."/>
            <person name="Rohde M."/>
            <person name="Galperin M.Y."/>
            <person name="Jogler C."/>
        </authorList>
    </citation>
    <scope>NUCLEOTIDE SEQUENCE [LARGE SCALE GENOMIC DNA]</scope>
    <source>
        <strain evidence="3 4">Pan54</strain>
    </source>
</reference>
<keyword evidence="4" id="KW-1185">Reference proteome</keyword>
<dbReference type="AlphaFoldDB" id="A0A5C5XJZ2"/>
<dbReference type="PANTHER" id="PTHR42850:SF2">
    <property type="entry name" value="BLL5683 PROTEIN"/>
    <property type="match status" value="1"/>
</dbReference>
<dbReference type="InterPro" id="IPR029052">
    <property type="entry name" value="Metallo-depent_PP-like"/>
</dbReference>
<dbReference type="InterPro" id="IPR050126">
    <property type="entry name" value="Ap4A_hydrolase"/>
</dbReference>
<protein>
    <submittedName>
        <fullName evidence="3">Phosphodiesterase</fullName>
    </submittedName>
</protein>
<organism evidence="3 4">
    <name type="scientific">Rubinisphaera italica</name>
    <dbReference type="NCBI Taxonomy" id="2527969"/>
    <lineage>
        <taxon>Bacteria</taxon>
        <taxon>Pseudomonadati</taxon>
        <taxon>Planctomycetota</taxon>
        <taxon>Planctomycetia</taxon>
        <taxon>Planctomycetales</taxon>
        <taxon>Planctomycetaceae</taxon>
        <taxon>Rubinisphaera</taxon>
    </lineage>
</organism>
<feature type="domain" description="Calcineurin-like phosphoesterase" evidence="2">
    <location>
        <begin position="2"/>
        <end position="209"/>
    </location>
</feature>
<dbReference type="Pfam" id="PF12850">
    <property type="entry name" value="Metallophos_2"/>
    <property type="match status" value="1"/>
</dbReference>
<dbReference type="PANTHER" id="PTHR42850">
    <property type="entry name" value="METALLOPHOSPHOESTERASE"/>
    <property type="match status" value="1"/>
</dbReference>
<comment type="caution">
    <text evidence="3">The sequence shown here is derived from an EMBL/GenBank/DDBJ whole genome shotgun (WGS) entry which is preliminary data.</text>
</comment>
<dbReference type="InterPro" id="IPR024654">
    <property type="entry name" value="Calcineurin-like_PHP_lpxH"/>
</dbReference>
<dbReference type="RefSeq" id="WP_146504298.1">
    <property type="nucleotide sequence ID" value="NZ_SJPG01000001.1"/>
</dbReference>
<accession>A0A5C5XJZ2</accession>
<dbReference type="InterPro" id="IPR011152">
    <property type="entry name" value="Pesterase_MJ0912"/>
</dbReference>
<evidence type="ECO:0000313" key="4">
    <source>
        <dbReference type="Proteomes" id="UP000316095"/>
    </source>
</evidence>
<evidence type="ECO:0000313" key="3">
    <source>
        <dbReference type="EMBL" id="TWT62445.1"/>
    </source>
</evidence>